<feature type="compositionally biased region" description="Basic and acidic residues" evidence="1">
    <location>
        <begin position="262"/>
        <end position="274"/>
    </location>
</feature>
<feature type="region of interest" description="Disordered" evidence="1">
    <location>
        <begin position="1"/>
        <end position="37"/>
    </location>
</feature>
<dbReference type="SUPFAM" id="SSF63748">
    <property type="entry name" value="Tudor/PWWP/MBT"/>
    <property type="match status" value="1"/>
</dbReference>
<feature type="domain" description="PWWP" evidence="2">
    <location>
        <begin position="90"/>
        <end position="140"/>
    </location>
</feature>
<proteinExistence type="predicted"/>
<feature type="region of interest" description="Disordered" evidence="1">
    <location>
        <begin position="745"/>
        <end position="764"/>
    </location>
</feature>
<dbReference type="CDD" id="cd05162">
    <property type="entry name" value="PWWP"/>
    <property type="match status" value="1"/>
</dbReference>
<keyword evidence="4" id="KW-1185">Reference proteome</keyword>
<evidence type="ECO:0000313" key="3">
    <source>
        <dbReference type="EMBL" id="KAF5193935.1"/>
    </source>
</evidence>
<feature type="region of interest" description="Disordered" evidence="1">
    <location>
        <begin position="262"/>
        <end position="292"/>
    </location>
</feature>
<dbReference type="InterPro" id="IPR000313">
    <property type="entry name" value="PWWP_dom"/>
</dbReference>
<reference evidence="3 4" key="1">
    <citation type="submission" date="2020-06" db="EMBL/GenBank/DDBJ databases">
        <title>Transcriptomic and genomic resources for Thalictrum thalictroides and T. hernandezii: Facilitating candidate gene discovery in an emerging model plant lineage.</title>
        <authorList>
            <person name="Arias T."/>
            <person name="Riano-Pachon D.M."/>
            <person name="Di Stilio V.S."/>
        </authorList>
    </citation>
    <scope>NUCLEOTIDE SEQUENCE [LARGE SCALE GENOMIC DNA]</scope>
    <source>
        <strain evidence="4">cv. WT478/WT964</strain>
        <tissue evidence="3">Leaves</tissue>
    </source>
</reference>
<dbReference type="InterPro" id="IPR035979">
    <property type="entry name" value="RBD_domain_sf"/>
</dbReference>
<dbReference type="InterPro" id="IPR052657">
    <property type="entry name" value="PDP_family_Arabidopsis"/>
</dbReference>
<evidence type="ECO:0000259" key="2">
    <source>
        <dbReference type="PROSITE" id="PS50812"/>
    </source>
</evidence>
<dbReference type="SUPFAM" id="SSF54928">
    <property type="entry name" value="RNA-binding domain, RBD"/>
    <property type="match status" value="1"/>
</dbReference>
<dbReference type="Proteomes" id="UP000554482">
    <property type="component" value="Unassembled WGS sequence"/>
</dbReference>
<accession>A0A7J6WC26</accession>
<dbReference type="PANTHER" id="PTHR10688">
    <property type="entry name" value="PWWP DOMAIN-CONTAINING PROTEIN"/>
    <property type="match status" value="1"/>
</dbReference>
<dbReference type="PROSITE" id="PS50812">
    <property type="entry name" value="PWWP"/>
    <property type="match status" value="1"/>
</dbReference>
<dbReference type="OrthoDB" id="1914593at2759"/>
<gene>
    <name evidence="3" type="ORF">FRX31_016480</name>
</gene>
<dbReference type="EMBL" id="JABWDY010019433">
    <property type="protein sequence ID" value="KAF5193935.1"/>
    <property type="molecule type" value="Genomic_DNA"/>
</dbReference>
<dbReference type="PANTHER" id="PTHR10688:SF2">
    <property type="entry name" value="PWWP DOMAIN-CONTAINING PROTEIN"/>
    <property type="match status" value="1"/>
</dbReference>
<feature type="region of interest" description="Disordered" evidence="1">
    <location>
        <begin position="883"/>
        <end position="907"/>
    </location>
</feature>
<feature type="compositionally biased region" description="Acidic residues" evidence="1">
    <location>
        <begin position="279"/>
        <end position="289"/>
    </location>
</feature>
<name>A0A7J6WC26_THATH</name>
<dbReference type="Gene3D" id="2.30.30.140">
    <property type="match status" value="1"/>
</dbReference>
<evidence type="ECO:0000313" key="4">
    <source>
        <dbReference type="Proteomes" id="UP000554482"/>
    </source>
</evidence>
<dbReference type="GO" id="GO:0003676">
    <property type="term" value="F:nucleic acid binding"/>
    <property type="evidence" value="ECO:0007669"/>
    <property type="project" value="InterPro"/>
</dbReference>
<comment type="caution">
    <text evidence="3">The sequence shown here is derived from an EMBL/GenBank/DDBJ whole genome shotgun (WGS) entry which is preliminary data.</text>
</comment>
<sequence>MKMTTTTMTKKKNVSKFESQINRSSNNGKSESTKHFKKNSRVSDFNLSDSDDDDDILICSLVNDKKKIEFESNSEKEVEKSCDEVEFRSSKDLVWANAYSYTWWPGWIRRRYRGKVLVSFFRCERTSWFREEEIFCFENNFQEMMSKINEKKLHPDAIDLALAEFGRRLLLELTCTCKDDLQDTKERQSKIEVKKVFEPVEALDFVYKIAVSPTFDDKDSVSVIRTAAQVNAFRRYAFMERGWVYGEIMSINEIIGDAEAEADRKSTCSEDEHTSSLSEEVEFSDDDGEKDNHNEFVEKVKSGSVISKKNSKEPVEQHNLSKRSQITENEVIQPVEALACVLWMAVSPQVDDVDTDDVIRVVSHINTFRHHTYIKHDWIYRETMRLAESTGEPEDEMKMPKHGFGLGELRKEHAVGASSEDDQISTVAHQVRFPDEEEELHHSLCVERLKNGSGICKKTVENPLHEVVYHLYCLALDPFYSGTERHGVKKLDAMCQKILRYRDLVYQNVMDLSYSLKHPSYLDNVAESHDPSKVSSVSLAANVVLEGNISVANSNRTSESQLLSNIWNKKASFEEMNENVKVGSCMSNVEDSVEPVSRLQRDTIGCSDVFETNKRQKTEDIKFFGSTSTVEDLDIVGLPRDTSECNKEFDSNKRKKAKDAKVITVESRNVVRDTPDWKCVISESNKRKQTDDGKVLCSISKVVGGDVVDLPRIISHHNGESGSNKRQKISTFDSVMRFREKSAKILHGDSSATPNDDSHEYKPTSQVLNDHLSRKAGIDGRTVDSKFDLRPTYKVASITSETMCEDIVRPPWQDGVGIASSQSHNSVSEIDLHPRIGASVDLRNKERSMGIVSRGSSKGNGRFNEHTSNMSTKIHQAKTLYSGPLSAESPASSDTAQAQCSETHAHSDHPTILNMKFPKDFKLPSKDELVKKFCQFGPIDNSKTKIYFSTGAAEVVFHCHLDAEAACQYAKRKKIFWGGADIRFWIAHEHSWKGTHGISTPSSTPKVGLLIPNLKSSLRITNVQRENTGRKHVHVKFLHNDQDLPSVAMKTKIGVLTQSDSREYSKVVSPDISPQMILLLEKCDQLVYKIKDGLGLQSFYSLFTHNLFDSTKFDDG</sequence>
<evidence type="ECO:0000256" key="1">
    <source>
        <dbReference type="SAM" id="MobiDB-lite"/>
    </source>
</evidence>
<feature type="compositionally biased region" description="Polar residues" evidence="1">
    <location>
        <begin position="889"/>
        <end position="902"/>
    </location>
</feature>
<dbReference type="AlphaFoldDB" id="A0A7J6WC26"/>
<protein>
    <recommendedName>
        <fullName evidence="2">PWWP domain-containing protein</fullName>
    </recommendedName>
</protein>
<organism evidence="3 4">
    <name type="scientific">Thalictrum thalictroides</name>
    <name type="common">Rue-anemone</name>
    <name type="synonym">Anemone thalictroides</name>
    <dbReference type="NCBI Taxonomy" id="46969"/>
    <lineage>
        <taxon>Eukaryota</taxon>
        <taxon>Viridiplantae</taxon>
        <taxon>Streptophyta</taxon>
        <taxon>Embryophyta</taxon>
        <taxon>Tracheophyta</taxon>
        <taxon>Spermatophyta</taxon>
        <taxon>Magnoliopsida</taxon>
        <taxon>Ranunculales</taxon>
        <taxon>Ranunculaceae</taxon>
        <taxon>Thalictroideae</taxon>
        <taxon>Thalictrum</taxon>
    </lineage>
</organism>
<feature type="compositionally biased region" description="Polar residues" evidence="1">
    <location>
        <begin position="16"/>
        <end position="30"/>
    </location>
</feature>